<sequence>MCNRPQTDWIYQGRLTAIILVPYQKNDSKTAPATDSLLHF</sequence>
<name>A7E7U1_SCLS1</name>
<dbReference type="KEGG" id="ssl:SS1G_01369"/>
<dbReference type="InParanoid" id="A7E7U1"/>
<dbReference type="EMBL" id="CH476622">
    <property type="protein sequence ID" value="EDN96443.1"/>
    <property type="molecule type" value="Genomic_DNA"/>
</dbReference>
<gene>
    <name evidence="1" type="ORF">SS1G_01369</name>
</gene>
<dbReference type="HOGENOM" id="CLU_3299652_0_0_1"/>
<reference evidence="2" key="1">
    <citation type="journal article" date="2011" name="PLoS Genet.">
        <title>Genomic analysis of the necrotrophic fungal pathogens Sclerotinia sclerotiorum and Botrytis cinerea.</title>
        <authorList>
            <person name="Amselem J."/>
            <person name="Cuomo C.A."/>
            <person name="van Kan J.A."/>
            <person name="Viaud M."/>
            <person name="Benito E.P."/>
            <person name="Couloux A."/>
            <person name="Coutinho P.M."/>
            <person name="de Vries R.P."/>
            <person name="Dyer P.S."/>
            <person name="Fillinger S."/>
            <person name="Fournier E."/>
            <person name="Gout L."/>
            <person name="Hahn M."/>
            <person name="Kohn L."/>
            <person name="Lapalu N."/>
            <person name="Plummer K.M."/>
            <person name="Pradier J.M."/>
            <person name="Quevillon E."/>
            <person name="Sharon A."/>
            <person name="Simon A."/>
            <person name="ten Have A."/>
            <person name="Tudzynski B."/>
            <person name="Tudzynski P."/>
            <person name="Wincker P."/>
            <person name="Andrew M."/>
            <person name="Anthouard V."/>
            <person name="Beever R.E."/>
            <person name="Beffa R."/>
            <person name="Benoit I."/>
            <person name="Bouzid O."/>
            <person name="Brault B."/>
            <person name="Chen Z."/>
            <person name="Choquer M."/>
            <person name="Collemare J."/>
            <person name="Cotton P."/>
            <person name="Danchin E.G."/>
            <person name="Da Silva C."/>
            <person name="Gautier A."/>
            <person name="Giraud C."/>
            <person name="Giraud T."/>
            <person name="Gonzalez C."/>
            <person name="Grossetete S."/>
            <person name="Guldener U."/>
            <person name="Henrissat B."/>
            <person name="Howlett B.J."/>
            <person name="Kodira C."/>
            <person name="Kretschmer M."/>
            <person name="Lappartient A."/>
            <person name="Leroch M."/>
            <person name="Levis C."/>
            <person name="Mauceli E."/>
            <person name="Neuveglise C."/>
            <person name="Oeser B."/>
            <person name="Pearson M."/>
            <person name="Poulain J."/>
            <person name="Poussereau N."/>
            <person name="Quesneville H."/>
            <person name="Rascle C."/>
            <person name="Schumacher J."/>
            <person name="Segurens B."/>
            <person name="Sexton A."/>
            <person name="Silva E."/>
            <person name="Sirven C."/>
            <person name="Soanes D.M."/>
            <person name="Talbot N.J."/>
            <person name="Templeton M."/>
            <person name="Yandava C."/>
            <person name="Yarden O."/>
            <person name="Zeng Q."/>
            <person name="Rollins J.A."/>
            <person name="Lebrun M.H."/>
            <person name="Dickman M."/>
        </authorList>
    </citation>
    <scope>NUCLEOTIDE SEQUENCE [LARGE SCALE GENOMIC DNA]</scope>
    <source>
        <strain evidence="2">ATCC 18683 / 1980 / Ss-1</strain>
    </source>
</reference>
<proteinExistence type="predicted"/>
<dbReference type="AlphaFoldDB" id="A7E7U1"/>
<evidence type="ECO:0000313" key="2">
    <source>
        <dbReference type="Proteomes" id="UP000001312"/>
    </source>
</evidence>
<keyword evidence="2" id="KW-1185">Reference proteome</keyword>
<evidence type="ECO:0000313" key="1">
    <source>
        <dbReference type="EMBL" id="EDN96443.1"/>
    </source>
</evidence>
<protein>
    <submittedName>
        <fullName evidence="1">Uncharacterized protein</fullName>
    </submittedName>
</protein>
<accession>A7E7U1</accession>
<organism evidence="1 2">
    <name type="scientific">Sclerotinia sclerotiorum (strain ATCC 18683 / 1980 / Ss-1)</name>
    <name type="common">White mold</name>
    <name type="synonym">Whetzelinia sclerotiorum</name>
    <dbReference type="NCBI Taxonomy" id="665079"/>
    <lineage>
        <taxon>Eukaryota</taxon>
        <taxon>Fungi</taxon>
        <taxon>Dikarya</taxon>
        <taxon>Ascomycota</taxon>
        <taxon>Pezizomycotina</taxon>
        <taxon>Leotiomycetes</taxon>
        <taxon>Helotiales</taxon>
        <taxon>Sclerotiniaceae</taxon>
        <taxon>Sclerotinia</taxon>
    </lineage>
</organism>
<dbReference type="Proteomes" id="UP000001312">
    <property type="component" value="Unassembled WGS sequence"/>
</dbReference>
<dbReference type="GeneID" id="5493823"/>
<dbReference type="RefSeq" id="XP_001597175.1">
    <property type="nucleotide sequence ID" value="XM_001597125.1"/>
</dbReference>